<evidence type="ECO:0000259" key="1">
    <source>
        <dbReference type="Pfam" id="PF01037"/>
    </source>
</evidence>
<dbReference type="Pfam" id="PF01037">
    <property type="entry name" value="AsnC_trans_reg"/>
    <property type="match status" value="1"/>
</dbReference>
<sequence length="76" mass="8549">MVFAYVLINAEVGYEDSVLAEAKKVPEVKTAHLVYGVYDIVLLLEAPNVEMLKDVITKKIRKIPNVRSTLTMMVVK</sequence>
<dbReference type="SUPFAM" id="SSF54909">
    <property type="entry name" value="Dimeric alpha+beta barrel"/>
    <property type="match status" value="1"/>
</dbReference>
<reference evidence="2 3" key="1">
    <citation type="submission" date="2017-04" db="EMBL/GenBank/DDBJ databases">
        <title>Novel microbial lineages endemic to geothermal iron-oxide mats fill important gaps in the evolutionary history of Archaea.</title>
        <authorList>
            <person name="Jay Z.J."/>
            <person name="Beam J.P."/>
            <person name="Dlakic M."/>
            <person name="Rusch D.B."/>
            <person name="Kozubal M.A."/>
            <person name="Inskeep W.P."/>
        </authorList>
    </citation>
    <scope>NUCLEOTIDE SEQUENCE [LARGE SCALE GENOMIC DNA]</scope>
    <source>
        <strain evidence="2">OSP_D</strain>
    </source>
</reference>
<dbReference type="InterPro" id="IPR011008">
    <property type="entry name" value="Dimeric_a/b-barrel"/>
</dbReference>
<evidence type="ECO:0000313" key="3">
    <source>
        <dbReference type="Proteomes" id="UP000240880"/>
    </source>
</evidence>
<protein>
    <submittedName>
        <fullName evidence="2">AsnC family transcriptional regulator</fullName>
    </submittedName>
</protein>
<name>A0A2R6A6U4_9ARCH</name>
<dbReference type="InterPro" id="IPR019887">
    <property type="entry name" value="Tscrpt_reg_AsnC/Lrp_C"/>
</dbReference>
<dbReference type="Gene3D" id="3.30.70.920">
    <property type="match status" value="1"/>
</dbReference>
<feature type="domain" description="Transcription regulator AsnC/Lrp ligand binding" evidence="1">
    <location>
        <begin position="6"/>
        <end position="76"/>
    </location>
</feature>
<organism evidence="2 3">
    <name type="scientific">Candidatus Marsarchaeota G1 archaeon OSP_D</name>
    <dbReference type="NCBI Taxonomy" id="1978155"/>
    <lineage>
        <taxon>Archaea</taxon>
        <taxon>Candidatus Marsarchaeota</taxon>
        <taxon>Candidatus Marsarchaeota group 1</taxon>
    </lineage>
</organism>
<comment type="caution">
    <text evidence="2">The sequence shown here is derived from an EMBL/GenBank/DDBJ whole genome shotgun (WGS) entry which is preliminary data.</text>
</comment>
<accession>A0A2R6A6U4</accession>
<proteinExistence type="predicted"/>
<dbReference type="EMBL" id="NEXC01000104">
    <property type="protein sequence ID" value="PSN82057.1"/>
    <property type="molecule type" value="Genomic_DNA"/>
</dbReference>
<dbReference type="Proteomes" id="UP000240880">
    <property type="component" value="Unassembled WGS sequence"/>
</dbReference>
<gene>
    <name evidence="2" type="ORF">B9Q01_09135</name>
</gene>
<dbReference type="AlphaFoldDB" id="A0A2R6A6U4"/>
<evidence type="ECO:0000313" key="2">
    <source>
        <dbReference type="EMBL" id="PSN82057.1"/>
    </source>
</evidence>